<gene>
    <name evidence="1" type="ORF">DA73_0241565</name>
</gene>
<reference evidence="1" key="1">
    <citation type="journal article" date="2015" name="Genome Announc.">
        <title>Draft Genome Sequence of Tolypothrix boutellei Strain VB521301.</title>
        <authorList>
            <person name="Chandrababunaidu M.M."/>
            <person name="Singh D."/>
            <person name="Sen D."/>
            <person name="Bhan S."/>
            <person name="Das S."/>
            <person name="Gupta A."/>
            <person name="Adhikary S.P."/>
            <person name="Tripathy S."/>
        </authorList>
    </citation>
    <scope>NUCLEOTIDE SEQUENCE</scope>
    <source>
        <strain evidence="1">VB521301</strain>
    </source>
</reference>
<dbReference type="AlphaFoldDB" id="A0A0C1QUU6"/>
<sequence length="83" mass="9476">MRSTDIPRNWKVGNQLKDQLVNQQGGEVVVLKRNEIKPLVAIQTIYEQAENYCFDKNEVINIVKELRLVADNPLICQILSAPV</sequence>
<dbReference type="STRING" id="1479485.DA73_0241565"/>
<dbReference type="EMBL" id="JHEG02000059">
    <property type="protein sequence ID" value="KIE07553.1"/>
    <property type="molecule type" value="Genomic_DNA"/>
</dbReference>
<organism evidence="1">
    <name type="scientific">Tolypothrix bouteillei VB521301</name>
    <dbReference type="NCBI Taxonomy" id="1479485"/>
    <lineage>
        <taxon>Bacteria</taxon>
        <taxon>Bacillati</taxon>
        <taxon>Cyanobacteriota</taxon>
        <taxon>Cyanophyceae</taxon>
        <taxon>Nostocales</taxon>
        <taxon>Tolypothrichaceae</taxon>
        <taxon>Tolypothrix</taxon>
    </lineage>
</organism>
<accession>A0A0C1QUU6</accession>
<protein>
    <submittedName>
        <fullName evidence="1">Uncharacterized protein</fullName>
    </submittedName>
</protein>
<proteinExistence type="predicted"/>
<name>A0A0C1QUU6_9CYAN</name>
<evidence type="ECO:0000313" key="1">
    <source>
        <dbReference type="EMBL" id="KIE07553.1"/>
    </source>
</evidence>
<comment type="caution">
    <text evidence="1">The sequence shown here is derived from an EMBL/GenBank/DDBJ whole genome shotgun (WGS) entry which is preliminary data.</text>
</comment>